<dbReference type="SMART" id="SM00637">
    <property type="entry name" value="CBD_II"/>
    <property type="match status" value="1"/>
</dbReference>
<feature type="transmembrane region" description="Helical" evidence="2">
    <location>
        <begin position="12"/>
        <end position="32"/>
    </location>
</feature>
<keyword evidence="2" id="KW-0812">Transmembrane</keyword>
<gene>
    <name evidence="4" type="ORF">MB27_02055</name>
</gene>
<evidence type="ECO:0000256" key="1">
    <source>
        <dbReference type="SAM" id="MobiDB-lite"/>
    </source>
</evidence>
<evidence type="ECO:0000313" key="4">
    <source>
        <dbReference type="EMBL" id="KHD78906.1"/>
    </source>
</evidence>
<evidence type="ECO:0000256" key="2">
    <source>
        <dbReference type="SAM" id="Phobius"/>
    </source>
</evidence>
<feature type="domain" description="CBM2" evidence="3">
    <location>
        <begin position="122"/>
        <end position="230"/>
    </location>
</feature>
<dbReference type="EMBL" id="JRTT01000002">
    <property type="protein sequence ID" value="KHD78906.1"/>
    <property type="molecule type" value="Genomic_DNA"/>
</dbReference>
<dbReference type="OrthoDB" id="3297112at2"/>
<name>A0A0A6UU58_ACTUT</name>
<feature type="region of interest" description="Disordered" evidence="1">
    <location>
        <begin position="72"/>
        <end position="126"/>
    </location>
</feature>
<dbReference type="PROSITE" id="PS51173">
    <property type="entry name" value="CBM2"/>
    <property type="match status" value="1"/>
</dbReference>
<accession>A0A0A6UU58</accession>
<organism evidence="4 5">
    <name type="scientific">Actinoplanes utahensis</name>
    <dbReference type="NCBI Taxonomy" id="1869"/>
    <lineage>
        <taxon>Bacteria</taxon>
        <taxon>Bacillati</taxon>
        <taxon>Actinomycetota</taxon>
        <taxon>Actinomycetes</taxon>
        <taxon>Micromonosporales</taxon>
        <taxon>Micromonosporaceae</taxon>
        <taxon>Actinoplanes</taxon>
    </lineage>
</organism>
<dbReference type="InterPro" id="IPR008965">
    <property type="entry name" value="CBM2/CBM3_carb-bd_dom_sf"/>
</dbReference>
<keyword evidence="5" id="KW-1185">Reference proteome</keyword>
<dbReference type="GO" id="GO:0005975">
    <property type="term" value="P:carbohydrate metabolic process"/>
    <property type="evidence" value="ECO:0007669"/>
    <property type="project" value="InterPro"/>
</dbReference>
<protein>
    <recommendedName>
        <fullName evidence="3">CBM2 domain-containing protein</fullName>
    </recommendedName>
</protein>
<comment type="caution">
    <text evidence="4">The sequence shown here is derived from an EMBL/GenBank/DDBJ whole genome shotgun (WGS) entry which is preliminary data.</text>
</comment>
<reference evidence="4 5" key="1">
    <citation type="submission" date="2014-10" db="EMBL/GenBank/DDBJ databases">
        <title>Draft genome sequence of Actinoplanes utahensis NRRL 12052.</title>
        <authorList>
            <person name="Velasco-Bucheli B."/>
            <person name="del Cerro C."/>
            <person name="Hormigo D."/>
            <person name="Garcia J.L."/>
            <person name="Acebal C."/>
            <person name="Arroyo M."/>
            <person name="de la Mata I."/>
        </authorList>
    </citation>
    <scope>NUCLEOTIDE SEQUENCE [LARGE SCALE GENOMIC DNA]</scope>
    <source>
        <strain evidence="4 5">NRRL 12052</strain>
    </source>
</reference>
<proteinExistence type="predicted"/>
<dbReference type="AlphaFoldDB" id="A0A0A6UU58"/>
<dbReference type="InterPro" id="IPR001919">
    <property type="entry name" value="CBD2"/>
</dbReference>
<keyword evidence="2" id="KW-1133">Transmembrane helix</keyword>
<sequence>MAKHAERQFIIARTVFGSAAALLLGLVGWVAIRSGGGPEDGSGQPLLVQPTTTLQAAEGVLPAVAAPPVESFRVTPSASSSPTPSPSKSSPSPSPSKSSPTPSQSTGKPSLSVSSSPSRTSPSPVAEPLAVTYSTSASWRDGFIAAVRVVNNGTSARDWTVTVTYPGSADIDVRGTWNAAVSRSGDTVTLRGKSLAAGASVTAGFQAAKDTDGLVKPISCALGGGACRMS</sequence>
<evidence type="ECO:0000259" key="3">
    <source>
        <dbReference type="PROSITE" id="PS51173"/>
    </source>
</evidence>
<dbReference type="GO" id="GO:0030247">
    <property type="term" value="F:polysaccharide binding"/>
    <property type="evidence" value="ECO:0007669"/>
    <property type="project" value="UniProtKB-UniRule"/>
</dbReference>
<feature type="compositionally biased region" description="Low complexity" evidence="1">
    <location>
        <begin position="75"/>
        <end position="124"/>
    </location>
</feature>
<dbReference type="InterPro" id="IPR012291">
    <property type="entry name" value="CBM2_carb-bd_dom_sf"/>
</dbReference>
<dbReference type="eggNOG" id="COG5297">
    <property type="taxonomic scope" value="Bacteria"/>
</dbReference>
<dbReference type="GO" id="GO:0004553">
    <property type="term" value="F:hydrolase activity, hydrolyzing O-glycosyl compounds"/>
    <property type="evidence" value="ECO:0007669"/>
    <property type="project" value="InterPro"/>
</dbReference>
<keyword evidence="2" id="KW-0472">Membrane</keyword>
<dbReference type="Gene3D" id="2.60.40.290">
    <property type="match status" value="1"/>
</dbReference>
<dbReference type="SUPFAM" id="SSF49384">
    <property type="entry name" value="Carbohydrate-binding domain"/>
    <property type="match status" value="1"/>
</dbReference>
<dbReference type="RefSeq" id="WP_043522007.1">
    <property type="nucleotide sequence ID" value="NZ_BAABKU010000001.1"/>
</dbReference>
<dbReference type="Pfam" id="PF00553">
    <property type="entry name" value="CBM_2"/>
    <property type="match status" value="1"/>
</dbReference>
<dbReference type="Proteomes" id="UP000054537">
    <property type="component" value="Unassembled WGS sequence"/>
</dbReference>
<dbReference type="STRING" id="1869.MB27_02055"/>
<evidence type="ECO:0000313" key="5">
    <source>
        <dbReference type="Proteomes" id="UP000054537"/>
    </source>
</evidence>